<name>A0A0N0XHZ7_9NEIS</name>
<sequence>MADITFSAEQSRVLKHKLRRYLETELDIELGDFDAEFLLEFISKTLGAHYYNQGVADAMAVLEDKVDVLRDGLMMLEKPV</sequence>
<evidence type="ECO:0008006" key="3">
    <source>
        <dbReference type="Google" id="ProtNLM"/>
    </source>
</evidence>
<dbReference type="EMBL" id="LAQT01000038">
    <property type="protein sequence ID" value="KPC49191.1"/>
    <property type="molecule type" value="Genomic_DNA"/>
</dbReference>
<dbReference type="OrthoDB" id="6629495at2"/>
<dbReference type="RefSeq" id="WP_053939915.1">
    <property type="nucleotide sequence ID" value="NZ_LAQT01000038.1"/>
</dbReference>
<dbReference type="Pfam" id="PF09932">
    <property type="entry name" value="DUF2164"/>
    <property type="match status" value="1"/>
</dbReference>
<dbReference type="STRING" id="857265.WG78_21765"/>
<gene>
    <name evidence="1" type="ORF">WG78_21765</name>
</gene>
<dbReference type="Proteomes" id="UP000037939">
    <property type="component" value="Unassembled WGS sequence"/>
</dbReference>
<keyword evidence="2" id="KW-1185">Reference proteome</keyword>
<comment type="caution">
    <text evidence="1">The sequence shown here is derived from an EMBL/GenBank/DDBJ whole genome shotgun (WGS) entry which is preliminary data.</text>
</comment>
<evidence type="ECO:0000313" key="2">
    <source>
        <dbReference type="Proteomes" id="UP000037939"/>
    </source>
</evidence>
<dbReference type="AlphaFoldDB" id="A0A0N0XHZ7"/>
<organism evidence="1 2">
    <name type="scientific">Amantichitinum ursilacus</name>
    <dbReference type="NCBI Taxonomy" id="857265"/>
    <lineage>
        <taxon>Bacteria</taxon>
        <taxon>Pseudomonadati</taxon>
        <taxon>Pseudomonadota</taxon>
        <taxon>Betaproteobacteria</taxon>
        <taxon>Neisseriales</taxon>
        <taxon>Chitinibacteraceae</taxon>
        <taxon>Amantichitinum</taxon>
    </lineage>
</organism>
<reference evidence="1 2" key="1">
    <citation type="submission" date="2015-07" db="EMBL/GenBank/DDBJ databases">
        <title>Draft genome sequence of the Amantichitinum ursilacus IGB-41, a new chitin-degrading bacterium.</title>
        <authorList>
            <person name="Kirstahler P."/>
            <person name="Guenther M."/>
            <person name="Grumaz C."/>
            <person name="Rupp S."/>
            <person name="Zibek S."/>
            <person name="Sohn K."/>
        </authorList>
    </citation>
    <scope>NUCLEOTIDE SEQUENCE [LARGE SCALE GENOMIC DNA]</scope>
    <source>
        <strain evidence="1 2">IGB-41</strain>
    </source>
</reference>
<proteinExistence type="predicted"/>
<dbReference type="PATRIC" id="fig|857265.3.peg.4459"/>
<accession>A0A0N0XHZ7</accession>
<evidence type="ECO:0000313" key="1">
    <source>
        <dbReference type="EMBL" id="KPC49191.1"/>
    </source>
</evidence>
<dbReference type="InterPro" id="IPR018680">
    <property type="entry name" value="DUF2164"/>
</dbReference>
<protein>
    <recommendedName>
        <fullName evidence="3">DUF2164 domain-containing protein</fullName>
    </recommendedName>
</protein>